<dbReference type="Pfam" id="PF02254">
    <property type="entry name" value="TrkA_N"/>
    <property type="match status" value="1"/>
</dbReference>
<evidence type="ECO:0000256" key="1">
    <source>
        <dbReference type="ARBA" id="ARBA00004141"/>
    </source>
</evidence>
<feature type="transmembrane region" description="Helical" evidence="8">
    <location>
        <begin position="30"/>
        <end position="49"/>
    </location>
</feature>
<feature type="transmembrane region" description="Helical" evidence="8">
    <location>
        <begin position="356"/>
        <end position="378"/>
    </location>
</feature>
<dbReference type="AlphaFoldDB" id="A0A518BX31"/>
<dbReference type="PANTHER" id="PTHR42751:SF3">
    <property type="entry name" value="SODIUM_GLUTAMATE SYMPORTER"/>
    <property type="match status" value="1"/>
</dbReference>
<dbReference type="RefSeq" id="WP_145445682.1">
    <property type="nucleotide sequence ID" value="NZ_CP036280.1"/>
</dbReference>
<dbReference type="KEGG" id="mcad:Pan265_13880"/>
<dbReference type="PROSITE" id="PS51201">
    <property type="entry name" value="RCK_N"/>
    <property type="match status" value="1"/>
</dbReference>
<dbReference type="GO" id="GO:0015297">
    <property type="term" value="F:antiporter activity"/>
    <property type="evidence" value="ECO:0007669"/>
    <property type="project" value="InterPro"/>
</dbReference>
<feature type="transmembrane region" description="Helical" evidence="8">
    <location>
        <begin position="266"/>
        <end position="284"/>
    </location>
</feature>
<evidence type="ECO:0000256" key="5">
    <source>
        <dbReference type="ARBA" id="ARBA00022989"/>
    </source>
</evidence>
<dbReference type="OrthoDB" id="9793589at2"/>
<organism evidence="10 11">
    <name type="scientific">Mucisphaera calidilacus</name>
    <dbReference type="NCBI Taxonomy" id="2527982"/>
    <lineage>
        <taxon>Bacteria</taxon>
        <taxon>Pseudomonadati</taxon>
        <taxon>Planctomycetota</taxon>
        <taxon>Phycisphaerae</taxon>
        <taxon>Phycisphaerales</taxon>
        <taxon>Phycisphaeraceae</taxon>
        <taxon>Mucisphaera</taxon>
    </lineage>
</organism>
<dbReference type="Proteomes" id="UP000320386">
    <property type="component" value="Chromosome"/>
</dbReference>
<keyword evidence="3" id="KW-0813">Transport</keyword>
<dbReference type="Gene3D" id="1.20.1530.20">
    <property type="match status" value="1"/>
</dbReference>
<dbReference type="GO" id="GO:1902600">
    <property type="term" value="P:proton transmembrane transport"/>
    <property type="evidence" value="ECO:0007669"/>
    <property type="project" value="InterPro"/>
</dbReference>
<dbReference type="EMBL" id="CP036280">
    <property type="protein sequence ID" value="QDU71538.1"/>
    <property type="molecule type" value="Genomic_DNA"/>
</dbReference>
<feature type="domain" description="RCK N-terminal" evidence="9">
    <location>
        <begin position="414"/>
        <end position="532"/>
    </location>
</feature>
<gene>
    <name evidence="10" type="primary">ybaL_1</name>
    <name evidence="10" type="ORF">Pan265_13880</name>
</gene>
<feature type="transmembrane region" description="Helical" evidence="8">
    <location>
        <begin position="6"/>
        <end position="23"/>
    </location>
</feature>
<evidence type="ECO:0000256" key="4">
    <source>
        <dbReference type="ARBA" id="ARBA00022692"/>
    </source>
</evidence>
<dbReference type="Gene3D" id="3.40.50.720">
    <property type="entry name" value="NAD(P)-binding Rossmann-like Domain"/>
    <property type="match status" value="1"/>
</dbReference>
<feature type="transmembrane region" description="Helical" evidence="8">
    <location>
        <begin position="221"/>
        <end position="254"/>
    </location>
</feature>
<proteinExistence type="inferred from homology"/>
<feature type="transmembrane region" description="Helical" evidence="8">
    <location>
        <begin position="147"/>
        <end position="170"/>
    </location>
</feature>
<evidence type="ECO:0000313" key="11">
    <source>
        <dbReference type="Proteomes" id="UP000320386"/>
    </source>
</evidence>
<dbReference type="SUPFAM" id="SSF51735">
    <property type="entry name" value="NAD(P)-binding Rossmann-fold domains"/>
    <property type="match status" value="1"/>
</dbReference>
<dbReference type="Pfam" id="PF00999">
    <property type="entry name" value="Na_H_Exchanger"/>
    <property type="match status" value="1"/>
</dbReference>
<feature type="transmembrane region" description="Helical" evidence="8">
    <location>
        <begin position="182"/>
        <end position="200"/>
    </location>
</feature>
<dbReference type="InterPro" id="IPR036291">
    <property type="entry name" value="NAD(P)-bd_dom_sf"/>
</dbReference>
<feature type="transmembrane region" description="Helical" evidence="8">
    <location>
        <begin position="86"/>
        <end position="108"/>
    </location>
</feature>
<dbReference type="PANTHER" id="PTHR42751">
    <property type="entry name" value="SODIUM/HYDROGEN EXCHANGER FAMILY/TRKA DOMAIN PROTEIN"/>
    <property type="match status" value="1"/>
</dbReference>
<feature type="transmembrane region" description="Helical" evidence="8">
    <location>
        <begin position="296"/>
        <end position="319"/>
    </location>
</feature>
<accession>A0A518BX31</accession>
<keyword evidence="4 8" id="KW-0812">Transmembrane</keyword>
<comment type="subcellular location">
    <subcellularLocation>
        <location evidence="1">Membrane</location>
        <topology evidence="1">Multi-pass membrane protein</topology>
    </subcellularLocation>
</comment>
<dbReference type="GO" id="GO:0016020">
    <property type="term" value="C:membrane"/>
    <property type="evidence" value="ECO:0007669"/>
    <property type="project" value="UniProtKB-SubCell"/>
</dbReference>
<feature type="transmembrane region" description="Helical" evidence="8">
    <location>
        <begin position="114"/>
        <end position="135"/>
    </location>
</feature>
<comment type="similarity">
    <text evidence="2">Belongs to the monovalent cation:proton antiporter 2 (CPA2) transporter (TC 2.A.37) family.</text>
</comment>
<keyword evidence="6 8" id="KW-0472">Membrane</keyword>
<name>A0A518BX31_9BACT</name>
<dbReference type="InterPro" id="IPR003148">
    <property type="entry name" value="RCK_N"/>
</dbReference>
<keyword evidence="11" id="KW-1185">Reference proteome</keyword>
<feature type="region of interest" description="Disordered" evidence="7">
    <location>
        <begin position="393"/>
        <end position="413"/>
    </location>
</feature>
<keyword evidence="5 8" id="KW-1133">Transmembrane helix</keyword>
<dbReference type="GO" id="GO:0006813">
    <property type="term" value="P:potassium ion transport"/>
    <property type="evidence" value="ECO:0007669"/>
    <property type="project" value="InterPro"/>
</dbReference>
<evidence type="ECO:0000256" key="2">
    <source>
        <dbReference type="ARBA" id="ARBA00005551"/>
    </source>
</evidence>
<evidence type="ECO:0000256" key="6">
    <source>
        <dbReference type="ARBA" id="ARBA00023136"/>
    </source>
</evidence>
<evidence type="ECO:0000256" key="8">
    <source>
        <dbReference type="SAM" id="Phobius"/>
    </source>
</evidence>
<dbReference type="InterPro" id="IPR006153">
    <property type="entry name" value="Cation/H_exchanger_TM"/>
</dbReference>
<protein>
    <submittedName>
        <fullName evidence="10">Inner membrane protein YbaL</fullName>
    </submittedName>
</protein>
<evidence type="ECO:0000259" key="9">
    <source>
        <dbReference type="PROSITE" id="PS51201"/>
    </source>
</evidence>
<sequence>MTWHLLLDILMLLGAALVLGVVAERLRQSAILGYLVAGTLVGPAAFALVDSTEEVHAIAELGVAMLLFSIGLEFSLDRLRRLGSIALIGGTAQILLTLVVAAGAAWGLGLGPRAAIGVGALLALSSTACVLRILSDRGAIDTLYGRNSLGILLMQDVAVVPLVLLLTVLARGGSVDQTMATLGKTLGLGLLLIGAFLLLFRYIAPRLFRLRPWAQNRDLPVLLAIVMAIGSAIAAHEMGISPAMGAFVAGVLLGESPFAVQVRADVASLRTLFVTLFFASVGMLGDPGWVAANVPLVGGTVAAIIIGKGLLVVVVVRALGHSTGVAMATGLCLAQAGEFSFVLAKIGRGTVFDEQLFRLIVSSTILTLFVTPFLIGLAPRVASAWTRLAVRSSRRAAPTPTGPDPAEADTPSPKRDILVIGFGPAGQQAVDHLRSDYAERIQVIELNPRNASDARLRRLEVQVGDATRQDVLEHAGIYDATVILVTIPDAHASRTVIHHCRQMAPAASVVVRARYHVVRWELQLAGALTVVDEELELGRAIATAARQHLTGVTTDSPTDEAV</sequence>
<dbReference type="InterPro" id="IPR038770">
    <property type="entry name" value="Na+/solute_symporter_sf"/>
</dbReference>
<evidence type="ECO:0000256" key="3">
    <source>
        <dbReference type="ARBA" id="ARBA00022448"/>
    </source>
</evidence>
<feature type="transmembrane region" description="Helical" evidence="8">
    <location>
        <begin position="55"/>
        <end position="74"/>
    </location>
</feature>
<reference evidence="10 11" key="1">
    <citation type="submission" date="2019-02" db="EMBL/GenBank/DDBJ databases">
        <title>Deep-cultivation of Planctomycetes and their phenomic and genomic characterization uncovers novel biology.</title>
        <authorList>
            <person name="Wiegand S."/>
            <person name="Jogler M."/>
            <person name="Boedeker C."/>
            <person name="Pinto D."/>
            <person name="Vollmers J."/>
            <person name="Rivas-Marin E."/>
            <person name="Kohn T."/>
            <person name="Peeters S.H."/>
            <person name="Heuer A."/>
            <person name="Rast P."/>
            <person name="Oberbeckmann S."/>
            <person name="Bunk B."/>
            <person name="Jeske O."/>
            <person name="Meyerdierks A."/>
            <person name="Storesund J.E."/>
            <person name="Kallscheuer N."/>
            <person name="Luecker S."/>
            <person name="Lage O.M."/>
            <person name="Pohl T."/>
            <person name="Merkel B.J."/>
            <person name="Hornburger P."/>
            <person name="Mueller R.-W."/>
            <person name="Bruemmer F."/>
            <person name="Labrenz M."/>
            <person name="Spormann A.M."/>
            <person name="Op den Camp H."/>
            <person name="Overmann J."/>
            <person name="Amann R."/>
            <person name="Jetten M.S.M."/>
            <person name="Mascher T."/>
            <person name="Medema M.H."/>
            <person name="Devos D.P."/>
            <person name="Kaster A.-K."/>
            <person name="Ovreas L."/>
            <person name="Rohde M."/>
            <person name="Galperin M.Y."/>
            <person name="Jogler C."/>
        </authorList>
    </citation>
    <scope>NUCLEOTIDE SEQUENCE [LARGE SCALE GENOMIC DNA]</scope>
    <source>
        <strain evidence="10 11">Pan265</strain>
    </source>
</reference>
<evidence type="ECO:0000313" key="10">
    <source>
        <dbReference type="EMBL" id="QDU71538.1"/>
    </source>
</evidence>
<evidence type="ECO:0000256" key="7">
    <source>
        <dbReference type="SAM" id="MobiDB-lite"/>
    </source>
</evidence>